<sequence length="67" mass="7602">MQYINQKTPPGIASNAEIRLTVEKWNFPLDYVLAVLNDRFLLFIYGPPLESLSSESLFAVSTIPDQE</sequence>
<proteinExistence type="predicted"/>
<gene>
    <name evidence="1" type="ORF">AYI68_g8337</name>
</gene>
<evidence type="ECO:0000313" key="1">
    <source>
        <dbReference type="EMBL" id="OLY77631.1"/>
    </source>
</evidence>
<comment type="caution">
    <text evidence="1">The sequence shown here is derived from an EMBL/GenBank/DDBJ whole genome shotgun (WGS) entry which is preliminary data.</text>
</comment>
<accession>A0A1R0GL68</accession>
<organism evidence="1 2">
    <name type="scientific">Smittium mucronatum</name>
    <dbReference type="NCBI Taxonomy" id="133383"/>
    <lineage>
        <taxon>Eukaryota</taxon>
        <taxon>Fungi</taxon>
        <taxon>Fungi incertae sedis</taxon>
        <taxon>Zoopagomycota</taxon>
        <taxon>Kickxellomycotina</taxon>
        <taxon>Harpellomycetes</taxon>
        <taxon>Harpellales</taxon>
        <taxon>Legeriomycetaceae</taxon>
        <taxon>Smittium</taxon>
    </lineage>
</organism>
<dbReference type="AlphaFoldDB" id="A0A1R0GL68"/>
<protein>
    <submittedName>
        <fullName evidence="1">Uncharacterized protein</fullName>
    </submittedName>
</protein>
<name>A0A1R0GL68_9FUNG</name>
<dbReference type="EMBL" id="LSSL01007769">
    <property type="protein sequence ID" value="OLY77631.1"/>
    <property type="molecule type" value="Genomic_DNA"/>
</dbReference>
<reference evidence="1 2" key="1">
    <citation type="journal article" date="2016" name="Mol. Biol. Evol.">
        <title>Genome-Wide Survey of Gut Fungi (Harpellales) Reveals the First Horizontally Transferred Ubiquitin Gene from a Mosquito Host.</title>
        <authorList>
            <person name="Wang Y."/>
            <person name="White M.M."/>
            <person name="Kvist S."/>
            <person name="Moncalvo J.M."/>
        </authorList>
    </citation>
    <scope>NUCLEOTIDE SEQUENCE [LARGE SCALE GENOMIC DNA]</scope>
    <source>
        <strain evidence="1 2">ALG-7-W6</strain>
    </source>
</reference>
<evidence type="ECO:0000313" key="2">
    <source>
        <dbReference type="Proteomes" id="UP000187455"/>
    </source>
</evidence>
<dbReference type="Proteomes" id="UP000187455">
    <property type="component" value="Unassembled WGS sequence"/>
</dbReference>
<keyword evidence="2" id="KW-1185">Reference proteome</keyword>